<gene>
    <name evidence="2" type="primary">LOC105265127</name>
</gene>
<protein>
    <submittedName>
        <fullName evidence="2">Uncharacterized protein</fullName>
    </submittedName>
</protein>
<evidence type="ECO:0000313" key="2">
    <source>
        <dbReference type="RefSeq" id="XP_011300756.1"/>
    </source>
</evidence>
<keyword evidence="1" id="KW-1185">Reference proteome</keyword>
<reference evidence="2" key="1">
    <citation type="submission" date="2025-08" db="UniProtKB">
        <authorList>
            <consortium name="RefSeq"/>
        </authorList>
    </citation>
    <scope>IDENTIFICATION</scope>
    <source>
        <strain evidence="2">USDA-PBARC FA_bdor</strain>
        <tissue evidence="2">Whole organism</tissue>
    </source>
</reference>
<accession>A0A9R1T117</accession>
<dbReference type="GeneID" id="105265127"/>
<dbReference type="Proteomes" id="UP000694866">
    <property type="component" value="Unplaced"/>
</dbReference>
<name>A0A9R1T117_9HYME</name>
<proteinExistence type="predicted"/>
<dbReference type="AlphaFoldDB" id="A0A9R1T117"/>
<dbReference type="KEGG" id="fas:105265127"/>
<dbReference type="OrthoDB" id="8123323at2759"/>
<dbReference type="RefSeq" id="XP_011300756.1">
    <property type="nucleotide sequence ID" value="XM_011302454.1"/>
</dbReference>
<sequence length="557" mass="64209">MFVRRTKIATNEEIHRQQLIEGILLGETPVNLLEKKVAAITKHLSIDCILHAKIHSSLDIIKKMYNSEMELHAMSLVDHINSYLQEVYFKSGDIIPLPIKKAIVVYKAATPPLPPLNYQLEQASYIPANLREFEHLCFENQMICQFDGRMPFATYLYKNFLYYLNASCVEQLDGNQCWQARFAVLLAETEQNDYMAYSAFYSNSVEYRGRSYDCAFVPKYHVRNLRPIKYNVQLVDDREFVEYFESLNVTSVRRIPMQYIGIFLVFPFKEGHYIQPNGEIISPNLLPPKKQYINMNLLAANICNVSQLEGALDWTGRVAQLDHIISCVVHARTLREEGMALMILRRMLGNYLKLGIYNISLPNETEILTWMQLVCSTKLPILPPIHYPQSRGTGMWVGLIQDIAQSCSTNYGASILSSAYAIPELEIVNVFEALKYDAEKYVFYTIIMQRYACPIFFKARNYLKPKFGTSQINLTQYQVCKRNYYNTTLDERLLQAITQPIVRSTDINQNVPWCPPFKCSDLYEFSDVQLKELVKGKNIQLTDEQLAALIALAITQV</sequence>
<organism evidence="1 2">
    <name type="scientific">Fopius arisanus</name>
    <dbReference type="NCBI Taxonomy" id="64838"/>
    <lineage>
        <taxon>Eukaryota</taxon>
        <taxon>Metazoa</taxon>
        <taxon>Ecdysozoa</taxon>
        <taxon>Arthropoda</taxon>
        <taxon>Hexapoda</taxon>
        <taxon>Insecta</taxon>
        <taxon>Pterygota</taxon>
        <taxon>Neoptera</taxon>
        <taxon>Endopterygota</taxon>
        <taxon>Hymenoptera</taxon>
        <taxon>Apocrita</taxon>
        <taxon>Ichneumonoidea</taxon>
        <taxon>Braconidae</taxon>
        <taxon>Opiinae</taxon>
        <taxon>Fopius</taxon>
    </lineage>
</organism>
<evidence type="ECO:0000313" key="1">
    <source>
        <dbReference type="Proteomes" id="UP000694866"/>
    </source>
</evidence>